<dbReference type="InterPro" id="IPR031325">
    <property type="entry name" value="RHS_repeat"/>
</dbReference>
<evidence type="ECO:0000313" key="2">
    <source>
        <dbReference type="EMBL" id="PAT39638.1"/>
    </source>
</evidence>
<protein>
    <submittedName>
        <fullName evidence="2">Uncharacterized protein</fullName>
    </submittedName>
</protein>
<proteinExistence type="predicted"/>
<evidence type="ECO:0000313" key="3">
    <source>
        <dbReference type="Proteomes" id="UP000218439"/>
    </source>
</evidence>
<comment type="caution">
    <text evidence="2">The sequence shown here is derived from an EMBL/GenBank/DDBJ whole genome shotgun (WGS) entry which is preliminary data.</text>
</comment>
<feature type="compositionally biased region" description="Polar residues" evidence="1">
    <location>
        <begin position="57"/>
        <end position="75"/>
    </location>
</feature>
<feature type="non-terminal residue" evidence="2">
    <location>
        <position position="75"/>
    </location>
</feature>
<dbReference type="NCBIfam" id="TIGR01643">
    <property type="entry name" value="YD_repeat_2x"/>
    <property type="match status" value="1"/>
</dbReference>
<dbReference type="Proteomes" id="UP000218439">
    <property type="component" value="Unassembled WGS sequence"/>
</dbReference>
<dbReference type="InterPro" id="IPR006530">
    <property type="entry name" value="YD"/>
</dbReference>
<feature type="region of interest" description="Disordered" evidence="1">
    <location>
        <begin position="55"/>
        <end position="75"/>
    </location>
</feature>
<dbReference type="EMBL" id="NSJE01000044">
    <property type="protein sequence ID" value="PAT39638.1"/>
    <property type="molecule type" value="Genomic_DNA"/>
</dbReference>
<evidence type="ECO:0000256" key="1">
    <source>
        <dbReference type="SAM" id="MobiDB-lite"/>
    </source>
</evidence>
<dbReference type="AlphaFoldDB" id="A0A2A2APH2"/>
<organism evidence="2 3">
    <name type="scientific">Vandammella animalimorsus</name>
    <dbReference type="NCBI Taxonomy" id="2029117"/>
    <lineage>
        <taxon>Bacteria</taxon>
        <taxon>Pseudomonadati</taxon>
        <taxon>Pseudomonadota</taxon>
        <taxon>Betaproteobacteria</taxon>
        <taxon>Burkholderiales</taxon>
        <taxon>Comamonadaceae</taxon>
        <taxon>Vandammella</taxon>
    </lineage>
</organism>
<reference evidence="2 3" key="1">
    <citation type="submission" date="2017-08" db="EMBL/GenBank/DDBJ databases">
        <title>WGS of Clinical strains of the CDC Group NO-1 linked to zoonotic infections in humans.</title>
        <authorList>
            <person name="Bernier A.-M."/>
            <person name="Bernard K."/>
        </authorList>
    </citation>
    <scope>NUCLEOTIDE SEQUENCE [LARGE SCALE GENOMIC DNA]</scope>
    <source>
        <strain evidence="2 3">NML120219</strain>
    </source>
</reference>
<accession>A0A2A2APH2</accession>
<name>A0A2A2APH2_9BURK</name>
<sequence>MEGQDPRGNSLDFHEDGIRHSGVDGWALQFVRDAQGRISQIHGAGQTHHYQYDSAGNLISHSEPSGAQSNYRYSA</sequence>
<gene>
    <name evidence="2" type="ORF">CK621_14580</name>
</gene>
<dbReference type="Gene3D" id="2.180.10.10">
    <property type="entry name" value="RHS repeat-associated core"/>
    <property type="match status" value="1"/>
</dbReference>
<dbReference type="Pfam" id="PF05593">
    <property type="entry name" value="RHS_repeat"/>
    <property type="match status" value="1"/>
</dbReference>